<dbReference type="AlphaFoldDB" id="G9ZF96"/>
<dbReference type="STRING" id="797473.HMPREF9080_01441"/>
<protein>
    <submittedName>
        <fullName evidence="1">Uncharacterized protein</fullName>
    </submittedName>
</protein>
<dbReference type="HOGENOM" id="CLU_3145982_0_0_6"/>
<name>G9ZF96_9GAMM</name>
<proteinExistence type="predicted"/>
<feature type="non-terminal residue" evidence="1">
    <location>
        <position position="49"/>
    </location>
</feature>
<dbReference type="EMBL" id="AGCM01000077">
    <property type="protein sequence ID" value="EHM54117.1"/>
    <property type="molecule type" value="Genomic_DNA"/>
</dbReference>
<organism evidence="1 2">
    <name type="scientific">Cardiobacterium valvarum F0432</name>
    <dbReference type="NCBI Taxonomy" id="797473"/>
    <lineage>
        <taxon>Bacteria</taxon>
        <taxon>Pseudomonadati</taxon>
        <taxon>Pseudomonadota</taxon>
        <taxon>Gammaproteobacteria</taxon>
        <taxon>Cardiobacteriales</taxon>
        <taxon>Cardiobacteriaceae</taxon>
        <taxon>Cardiobacterium</taxon>
    </lineage>
</organism>
<evidence type="ECO:0000313" key="2">
    <source>
        <dbReference type="Proteomes" id="UP000004750"/>
    </source>
</evidence>
<dbReference type="Proteomes" id="UP000004750">
    <property type="component" value="Unassembled WGS sequence"/>
</dbReference>
<reference evidence="1 2" key="1">
    <citation type="submission" date="2011-08" db="EMBL/GenBank/DDBJ databases">
        <authorList>
            <person name="Weinstock G."/>
            <person name="Sodergren E."/>
            <person name="Clifton S."/>
            <person name="Fulton L."/>
            <person name="Fulton B."/>
            <person name="Courtney L."/>
            <person name="Fronick C."/>
            <person name="Harrison M."/>
            <person name="Strong C."/>
            <person name="Farmer C."/>
            <person name="Delahaunty K."/>
            <person name="Markovic C."/>
            <person name="Hall O."/>
            <person name="Minx P."/>
            <person name="Tomlinson C."/>
            <person name="Mitreva M."/>
            <person name="Hou S."/>
            <person name="Chen J."/>
            <person name="Wollam A."/>
            <person name="Pepin K.H."/>
            <person name="Johnson M."/>
            <person name="Bhonagiri V."/>
            <person name="Zhang X."/>
            <person name="Suruliraj S."/>
            <person name="Warren W."/>
            <person name="Chinwalla A."/>
            <person name="Mardis E.R."/>
            <person name="Wilson R.K."/>
        </authorList>
    </citation>
    <scope>NUCLEOTIDE SEQUENCE [LARGE SCALE GENOMIC DNA]</scope>
    <source>
        <strain evidence="1 2">F0432</strain>
    </source>
</reference>
<evidence type="ECO:0000313" key="1">
    <source>
        <dbReference type="EMBL" id="EHM54117.1"/>
    </source>
</evidence>
<comment type="caution">
    <text evidence="1">The sequence shown here is derived from an EMBL/GenBank/DDBJ whole genome shotgun (WGS) entry which is preliminary data.</text>
</comment>
<accession>G9ZF96</accession>
<gene>
    <name evidence="1" type="ORF">HMPREF9080_01441</name>
</gene>
<sequence>MAGMTRLFFRPPTLSCRQEPLIARDEKIIAVHPCHQLPSPVQPAATKPH</sequence>